<dbReference type="Gene3D" id="3.30.420.40">
    <property type="match status" value="2"/>
</dbReference>
<keyword evidence="2 6" id="KW-0859">Xylose metabolism</keyword>
<dbReference type="PANTHER" id="PTHR10196:SF57">
    <property type="entry name" value="XYLULOSE KINASE"/>
    <property type="match status" value="1"/>
</dbReference>
<dbReference type="OrthoDB" id="1728974at2759"/>
<dbReference type="AlphaFoldDB" id="A0A1R1X8F5"/>
<evidence type="ECO:0000256" key="2">
    <source>
        <dbReference type="ARBA" id="ARBA00022629"/>
    </source>
</evidence>
<evidence type="ECO:0000256" key="4">
    <source>
        <dbReference type="ARBA" id="ARBA00022777"/>
    </source>
</evidence>
<evidence type="ECO:0000256" key="6">
    <source>
        <dbReference type="RuleBase" id="RU367058"/>
    </source>
</evidence>
<gene>
    <name evidence="9" type="ORF">AYI69_g10049</name>
</gene>
<evidence type="ECO:0000256" key="3">
    <source>
        <dbReference type="ARBA" id="ARBA00022679"/>
    </source>
</evidence>
<dbReference type="PANTHER" id="PTHR10196">
    <property type="entry name" value="SUGAR KINASE"/>
    <property type="match status" value="1"/>
</dbReference>
<dbReference type="GO" id="GO:0005829">
    <property type="term" value="C:cytosol"/>
    <property type="evidence" value="ECO:0007669"/>
    <property type="project" value="TreeGrafter"/>
</dbReference>
<comment type="function">
    <text evidence="6">Highly specific D-xylulose kinase which participates in the catabolism of xylose. Xylose is a major component of hemicelluloses such as xylan. Most fungi utilize D-xylose via three enzymatic reactions, xylose reductase (XR), xylitol dehydrogenase (XDH), and xylulokinase, to form xylulose 5-phosphate, which enters pentose phosphate pathway.</text>
</comment>
<evidence type="ECO:0000313" key="9">
    <source>
        <dbReference type="EMBL" id="OMJ10921.1"/>
    </source>
</evidence>
<dbReference type="InterPro" id="IPR042024">
    <property type="entry name" value="D-XK_euk"/>
</dbReference>
<dbReference type="Pfam" id="PF00370">
    <property type="entry name" value="FGGY_N"/>
    <property type="match status" value="1"/>
</dbReference>
<protein>
    <recommendedName>
        <fullName evidence="6">Xylulose kinase</fullName>
        <ecNumber evidence="6">2.7.1.17</ecNumber>
    </recommendedName>
</protein>
<dbReference type="GO" id="GO:0042732">
    <property type="term" value="P:D-xylose metabolic process"/>
    <property type="evidence" value="ECO:0007669"/>
    <property type="project" value="UniProtKB-UniRule"/>
</dbReference>
<dbReference type="GO" id="GO:0004856">
    <property type="term" value="F:D-xylulokinase activity"/>
    <property type="evidence" value="ECO:0007669"/>
    <property type="project" value="UniProtKB-UniRule"/>
</dbReference>
<dbReference type="GO" id="GO:0005524">
    <property type="term" value="F:ATP binding"/>
    <property type="evidence" value="ECO:0007669"/>
    <property type="project" value="UniProtKB-UniRule"/>
</dbReference>
<keyword evidence="10" id="KW-1185">Reference proteome</keyword>
<reference evidence="10" key="1">
    <citation type="submission" date="2017-01" db="EMBL/GenBank/DDBJ databases">
        <authorList>
            <person name="Wang Y."/>
            <person name="White M."/>
            <person name="Kvist S."/>
            <person name="Moncalvo J.-M."/>
        </authorList>
    </citation>
    <scope>NUCLEOTIDE SEQUENCE [LARGE SCALE GENOMIC DNA]</scope>
    <source>
        <strain evidence="10">ID-206-W2</strain>
    </source>
</reference>
<dbReference type="EC" id="2.7.1.17" evidence="6"/>
<evidence type="ECO:0000313" key="10">
    <source>
        <dbReference type="Proteomes" id="UP000187429"/>
    </source>
</evidence>
<dbReference type="Pfam" id="PF02782">
    <property type="entry name" value="FGGY_C"/>
    <property type="match status" value="1"/>
</dbReference>
<accession>A0A1R1X8F5</accession>
<proteinExistence type="inferred from homology"/>
<keyword evidence="6" id="KW-0547">Nucleotide-binding</keyword>
<dbReference type="InterPro" id="IPR043129">
    <property type="entry name" value="ATPase_NBD"/>
</dbReference>
<dbReference type="CDD" id="cd07776">
    <property type="entry name" value="ASKHA_NBD_FGGY_SpXK-like"/>
    <property type="match status" value="1"/>
</dbReference>
<comment type="catalytic activity">
    <reaction evidence="5 6">
        <text>D-xylulose + ATP = D-xylulose 5-phosphate + ADP + H(+)</text>
        <dbReference type="Rhea" id="RHEA:10964"/>
        <dbReference type="ChEBI" id="CHEBI:15378"/>
        <dbReference type="ChEBI" id="CHEBI:17140"/>
        <dbReference type="ChEBI" id="CHEBI:30616"/>
        <dbReference type="ChEBI" id="CHEBI:57737"/>
        <dbReference type="ChEBI" id="CHEBI:456216"/>
        <dbReference type="EC" id="2.7.1.17"/>
    </reaction>
</comment>
<evidence type="ECO:0000259" key="7">
    <source>
        <dbReference type="Pfam" id="PF00370"/>
    </source>
</evidence>
<comment type="caution">
    <text evidence="9">The sequence shown here is derived from an EMBL/GenBank/DDBJ whole genome shotgun (WGS) entry which is preliminary data.</text>
</comment>
<dbReference type="InterPro" id="IPR018484">
    <property type="entry name" value="FGGY_N"/>
</dbReference>
<evidence type="ECO:0000259" key="8">
    <source>
        <dbReference type="Pfam" id="PF02782"/>
    </source>
</evidence>
<organism evidence="9 10">
    <name type="scientific">Smittium culicis</name>
    <dbReference type="NCBI Taxonomy" id="133412"/>
    <lineage>
        <taxon>Eukaryota</taxon>
        <taxon>Fungi</taxon>
        <taxon>Fungi incertae sedis</taxon>
        <taxon>Zoopagomycota</taxon>
        <taxon>Kickxellomycotina</taxon>
        <taxon>Harpellomycetes</taxon>
        <taxon>Harpellales</taxon>
        <taxon>Legeriomycetaceae</taxon>
        <taxon>Smittium</taxon>
    </lineage>
</organism>
<dbReference type="InterPro" id="IPR018485">
    <property type="entry name" value="FGGY_C"/>
</dbReference>
<keyword evidence="6" id="KW-0067">ATP-binding</keyword>
<feature type="domain" description="Carbohydrate kinase FGGY N-terminal" evidence="7">
    <location>
        <begin position="120"/>
        <end position="262"/>
    </location>
</feature>
<keyword evidence="3 6" id="KW-0808">Transferase</keyword>
<evidence type="ECO:0000256" key="5">
    <source>
        <dbReference type="ARBA" id="ARBA00048885"/>
    </source>
</evidence>
<sequence length="584" mass="64379">MSLFLGLDLSTQQIKGIVIDNSGSVVSESHVLTSNGRIVKNGNRVTSPVLMWVDALELLLFKLKEKLGSKTSSIRAIGGAAQQHGSVYWRNLESVHLSTELPLSEQLSNQNVFTILDSPTWEDSSTTKYCEIETALHTPQKIATITGSVSTERFTGNQIAKIKAENESEYKNTERISLVSSFLPSILLGKYAPIEVSDASGMNLLDVQTRKWSNSLCDDVLLSKLGPDPVFFGESLGYLNNYFVEKFGFNKECLVCSMTGDNPGNLSFIDSLSKSTISEEKDNSNKLTIVISLGTSDTAIFPINKYPYSLEAPLASANDYHGSILSHPKLPNNWAVLLCYKNGSLAREFVCDRLNNYSSESNPQDSKWLRFDAAYSSTPISNDEFGFYYFLQEIIPKASGIHKFSRVTCENAPNSHEIISLGSSGSKFNHKTIDECSISDSDTRLIVKSQIMSMKLDCLRKGLDIESDIGKLVITGGASKNELIMQTIADVFNLPVYTIDDMQTSDPSSISIDISSLSMPAMAGAISASINHSKSQLNCSSQSVSTNPSYFLKLSKTPIDQNSRNYNEQMKDFSLLRDYLESLF</sequence>
<keyword evidence="4 6" id="KW-0418">Kinase</keyword>
<dbReference type="Proteomes" id="UP000187429">
    <property type="component" value="Unassembled WGS sequence"/>
</dbReference>
<dbReference type="GO" id="GO:0005997">
    <property type="term" value="P:xylulose metabolic process"/>
    <property type="evidence" value="ECO:0007669"/>
    <property type="project" value="TreeGrafter"/>
</dbReference>
<comment type="similarity">
    <text evidence="1 6">Belongs to the FGGY kinase family.</text>
</comment>
<feature type="domain" description="Carbohydrate kinase FGGY C-terminal" evidence="8">
    <location>
        <begin position="467"/>
        <end position="501"/>
    </location>
</feature>
<dbReference type="SUPFAM" id="SSF53067">
    <property type="entry name" value="Actin-like ATPase domain"/>
    <property type="match status" value="2"/>
</dbReference>
<name>A0A1R1X8F5_9FUNG</name>
<dbReference type="EMBL" id="LSSM01006364">
    <property type="protein sequence ID" value="OMJ10921.1"/>
    <property type="molecule type" value="Genomic_DNA"/>
</dbReference>
<evidence type="ECO:0000256" key="1">
    <source>
        <dbReference type="ARBA" id="ARBA00009156"/>
    </source>
</evidence>
<keyword evidence="6" id="KW-0119">Carbohydrate metabolism</keyword>